<evidence type="ECO:0000313" key="3">
    <source>
        <dbReference type="Proteomes" id="UP000516380"/>
    </source>
</evidence>
<dbReference type="AlphaFoldDB" id="A0A7G1IUI1"/>
<sequence length="91" mass="9368">MRLVDDDLANSLANGGRLDTLLSAAELATSRDVDPEGAVTRALCLAVDPDLLVTVNAMTAGYVVSDSPDGPGQLPGTPPTREPAKRRPPSG</sequence>
<dbReference type="Proteomes" id="UP000516380">
    <property type="component" value="Chromosome"/>
</dbReference>
<keyword evidence="3" id="KW-1185">Reference proteome</keyword>
<gene>
    <name evidence="2" type="ORF">NIIDMKKI_76940</name>
</gene>
<dbReference type="EMBL" id="AP023343">
    <property type="protein sequence ID" value="BCI92488.1"/>
    <property type="molecule type" value="Genomic_DNA"/>
</dbReference>
<organism evidence="2 3">
    <name type="scientific">Mycobacterium kansasii</name>
    <dbReference type="NCBI Taxonomy" id="1768"/>
    <lineage>
        <taxon>Bacteria</taxon>
        <taxon>Bacillati</taxon>
        <taxon>Actinomycetota</taxon>
        <taxon>Actinomycetes</taxon>
        <taxon>Mycobacteriales</taxon>
        <taxon>Mycobacteriaceae</taxon>
        <taxon>Mycobacterium</taxon>
    </lineage>
</organism>
<name>A0A7G1IUI1_MYCKA</name>
<feature type="region of interest" description="Disordered" evidence="1">
    <location>
        <begin position="62"/>
        <end position="91"/>
    </location>
</feature>
<reference evidence="2 3" key="1">
    <citation type="submission" date="2020-07" db="EMBL/GenBank/DDBJ databases">
        <title>Mycobacterium kansasii (former subtype) with zoonotic potential isolated from diseased indoor pet cat, Japan.</title>
        <authorList>
            <person name="Fukano H."/>
            <person name="Terazono T."/>
            <person name="Hoshino Y."/>
        </authorList>
    </citation>
    <scope>NUCLEOTIDE SEQUENCE [LARGE SCALE GENOMIC DNA]</scope>
    <source>
        <strain evidence="2 3">Kuro-I</strain>
    </source>
</reference>
<protein>
    <submittedName>
        <fullName evidence="2">Uncharacterized protein</fullName>
    </submittedName>
</protein>
<proteinExistence type="predicted"/>
<evidence type="ECO:0000313" key="2">
    <source>
        <dbReference type="EMBL" id="BCI92488.1"/>
    </source>
</evidence>
<accession>A0A7G1IUI1</accession>
<evidence type="ECO:0000256" key="1">
    <source>
        <dbReference type="SAM" id="MobiDB-lite"/>
    </source>
</evidence>